<dbReference type="AlphaFoldDB" id="A0A8H6RA61"/>
<name>A0A8H6RA61_9PEZI</name>
<comment type="caution">
    <text evidence="2">The sequence shown here is derived from an EMBL/GenBank/DDBJ whole genome shotgun (WGS) entry which is preliminary data.</text>
</comment>
<organism evidence="2 3">
    <name type="scientific">Pseudocercospora fuligena</name>
    <dbReference type="NCBI Taxonomy" id="685502"/>
    <lineage>
        <taxon>Eukaryota</taxon>
        <taxon>Fungi</taxon>
        <taxon>Dikarya</taxon>
        <taxon>Ascomycota</taxon>
        <taxon>Pezizomycotina</taxon>
        <taxon>Dothideomycetes</taxon>
        <taxon>Dothideomycetidae</taxon>
        <taxon>Mycosphaerellales</taxon>
        <taxon>Mycosphaerellaceae</taxon>
        <taxon>Pseudocercospora</taxon>
    </lineage>
</organism>
<gene>
    <name evidence="2" type="ORF">HII31_12381</name>
</gene>
<keyword evidence="3" id="KW-1185">Reference proteome</keyword>
<evidence type="ECO:0000313" key="2">
    <source>
        <dbReference type="EMBL" id="KAF7186306.1"/>
    </source>
</evidence>
<proteinExistence type="predicted"/>
<reference evidence="2" key="1">
    <citation type="submission" date="2020-04" db="EMBL/GenBank/DDBJ databases">
        <title>Draft genome resource of the tomato pathogen Pseudocercospora fuligena.</title>
        <authorList>
            <person name="Zaccaron A."/>
        </authorList>
    </citation>
    <scope>NUCLEOTIDE SEQUENCE</scope>
    <source>
        <strain evidence="2">PF001</strain>
    </source>
</reference>
<feature type="compositionally biased region" description="Basic and acidic residues" evidence="1">
    <location>
        <begin position="10"/>
        <end position="47"/>
    </location>
</feature>
<accession>A0A8H6RA61</accession>
<dbReference type="Proteomes" id="UP000660729">
    <property type="component" value="Unassembled WGS sequence"/>
</dbReference>
<feature type="region of interest" description="Disordered" evidence="1">
    <location>
        <begin position="1"/>
        <end position="47"/>
    </location>
</feature>
<protein>
    <submittedName>
        <fullName evidence="2">Uncharacterized protein</fullName>
    </submittedName>
</protein>
<sequence>MTVPEPDAGAGKKVDDNIPEHRPQVKRAELSDDSAVHEAGSKHMPFEADQAHILVELDGGNMRSPNK</sequence>
<evidence type="ECO:0000256" key="1">
    <source>
        <dbReference type="SAM" id="MobiDB-lite"/>
    </source>
</evidence>
<dbReference type="EMBL" id="JABCIY010000258">
    <property type="protein sequence ID" value="KAF7186306.1"/>
    <property type="molecule type" value="Genomic_DNA"/>
</dbReference>
<evidence type="ECO:0000313" key="3">
    <source>
        <dbReference type="Proteomes" id="UP000660729"/>
    </source>
</evidence>